<evidence type="ECO:0000256" key="2">
    <source>
        <dbReference type="ARBA" id="ARBA00023242"/>
    </source>
</evidence>
<comment type="caution">
    <text evidence="5">The sequence shown here is derived from an EMBL/GenBank/DDBJ whole genome shotgun (WGS) entry which is preliminary data.</text>
</comment>
<keyword evidence="6" id="KW-1185">Reference proteome</keyword>
<feature type="compositionally biased region" description="Polar residues" evidence="4">
    <location>
        <begin position="193"/>
        <end position="203"/>
    </location>
</feature>
<feature type="region of interest" description="Disordered" evidence="4">
    <location>
        <begin position="489"/>
        <end position="534"/>
    </location>
</feature>
<dbReference type="AlphaFoldDB" id="A0AA40EBQ0"/>
<dbReference type="PANTHER" id="PTHR12214">
    <property type="entry name" value="GC-RICH SEQUENCE DNA-BINDING FACTOR"/>
    <property type="match status" value="1"/>
</dbReference>
<feature type="compositionally biased region" description="Basic residues" evidence="4">
    <location>
        <begin position="1"/>
        <end position="11"/>
    </location>
</feature>
<feature type="compositionally biased region" description="Basic and acidic residues" evidence="4">
    <location>
        <begin position="177"/>
        <end position="190"/>
    </location>
</feature>
<feature type="region of interest" description="Disordered" evidence="4">
    <location>
        <begin position="252"/>
        <end position="305"/>
    </location>
</feature>
<reference evidence="5" key="1">
    <citation type="submission" date="2023-06" db="EMBL/GenBank/DDBJ databases">
        <title>Genome-scale phylogeny and comparative genomics of the fungal order Sordariales.</title>
        <authorList>
            <consortium name="Lawrence Berkeley National Laboratory"/>
            <person name="Hensen N."/>
            <person name="Bonometti L."/>
            <person name="Westerberg I."/>
            <person name="Brannstrom I.O."/>
            <person name="Guillou S."/>
            <person name="Cros-Aarteil S."/>
            <person name="Calhoun S."/>
            <person name="Haridas S."/>
            <person name="Kuo A."/>
            <person name="Mondo S."/>
            <person name="Pangilinan J."/>
            <person name="Riley R."/>
            <person name="Labutti K."/>
            <person name="Andreopoulos B."/>
            <person name="Lipzen A."/>
            <person name="Chen C."/>
            <person name="Yanf M."/>
            <person name="Daum C."/>
            <person name="Ng V."/>
            <person name="Clum A."/>
            <person name="Steindorff A."/>
            <person name="Ohm R."/>
            <person name="Martin F."/>
            <person name="Silar P."/>
            <person name="Natvig D."/>
            <person name="Lalanne C."/>
            <person name="Gautier V."/>
            <person name="Ament-Velasquez S.L."/>
            <person name="Kruys A."/>
            <person name="Hutchinson M.I."/>
            <person name="Powell A.J."/>
            <person name="Barry K."/>
            <person name="Miller A.N."/>
            <person name="Grigoriev I.V."/>
            <person name="Debuchy R."/>
            <person name="Gladieux P."/>
            <person name="Thoren M.H."/>
            <person name="Johannesson H."/>
        </authorList>
    </citation>
    <scope>NUCLEOTIDE SEQUENCE</scope>
    <source>
        <strain evidence="5">CBS 540.89</strain>
    </source>
</reference>
<dbReference type="GO" id="GO:0000390">
    <property type="term" value="P:spliceosomal complex disassembly"/>
    <property type="evidence" value="ECO:0007669"/>
    <property type="project" value="InterPro"/>
</dbReference>
<feature type="region of interest" description="Disordered" evidence="4">
    <location>
        <begin position="1"/>
        <end position="215"/>
    </location>
</feature>
<evidence type="ECO:0000256" key="1">
    <source>
        <dbReference type="ARBA" id="ARBA00004123"/>
    </source>
</evidence>
<dbReference type="EMBL" id="JAUKTV010000008">
    <property type="protein sequence ID" value="KAK0732382.1"/>
    <property type="molecule type" value="Genomic_DNA"/>
</dbReference>
<evidence type="ECO:0000256" key="4">
    <source>
        <dbReference type="SAM" id="MobiDB-lite"/>
    </source>
</evidence>
<comment type="subcellular location">
    <subcellularLocation>
        <location evidence="1">Nucleus</location>
    </subcellularLocation>
</comment>
<organism evidence="5 6">
    <name type="scientific">Apiosordaria backusii</name>
    <dbReference type="NCBI Taxonomy" id="314023"/>
    <lineage>
        <taxon>Eukaryota</taxon>
        <taxon>Fungi</taxon>
        <taxon>Dikarya</taxon>
        <taxon>Ascomycota</taxon>
        <taxon>Pezizomycotina</taxon>
        <taxon>Sordariomycetes</taxon>
        <taxon>Sordariomycetidae</taxon>
        <taxon>Sordariales</taxon>
        <taxon>Lasiosphaeriaceae</taxon>
        <taxon>Apiosordaria</taxon>
    </lineage>
</organism>
<evidence type="ECO:0000256" key="3">
    <source>
        <dbReference type="SAM" id="Coils"/>
    </source>
</evidence>
<dbReference type="Pfam" id="PF15458">
    <property type="entry name" value="NTR2"/>
    <property type="match status" value="1"/>
</dbReference>
<evidence type="ECO:0000313" key="6">
    <source>
        <dbReference type="Proteomes" id="UP001172159"/>
    </source>
</evidence>
<keyword evidence="2" id="KW-0539">Nucleus</keyword>
<proteinExistence type="predicted"/>
<feature type="region of interest" description="Disordered" evidence="4">
    <location>
        <begin position="348"/>
        <end position="396"/>
    </location>
</feature>
<protein>
    <submittedName>
        <fullName evidence="5">Nineteen complex-related protein 2-domain-containing protein</fullName>
    </submittedName>
</protein>
<feature type="compositionally biased region" description="Basic and acidic residues" evidence="4">
    <location>
        <begin position="252"/>
        <end position="262"/>
    </location>
</feature>
<gene>
    <name evidence="5" type="ORF">B0T21DRAFT_290906</name>
</gene>
<dbReference type="InterPro" id="IPR012890">
    <property type="entry name" value="GCFC2-like"/>
</dbReference>
<name>A0AA40EBQ0_9PEZI</name>
<sequence>MSTFGSKRKARIIQTFDDDADDLNSPSANGSEDQKASADALPPEPSAPARVKFRSKPAKSSTLRKSINVTNEDGGNGGAPSTATTTGDDEDEDAGAPVVVRPTLGRDGSTKQKKRPNATSRLSLGGASEQGGEEPSAGEKPFTPKKTLGQRTLENNALRKSASLQNLSGTLPMRFGGGDEDRPKYSKEYLEELQSSTPATPHNVQAVDGDAMDLDPSELDGALVVQSTSSTDLVSQAPTAAAHVLSAAEIRERKDRRARLAREGVTASSSDFISLDSGSDSEFPQQSSSRVMLPSQKKKKSDTRLIAEDEDLGEGYDEYVLDNPLALGKKAERDAARRHRAEIAELINAAESDAESDDSEAERRAAYEAAQRRAGMDGLHKPEEDDENIAGDAVPRMKPLPKLTEVLKRMNEIVQGLEDEFKRKQAVVKSLEKERDEIEKREKEVQEILNQAGAKYQVVVAGAANGDGAGGGISYVVAGDVAKLVQESISGSATGQSPLRPLPPGLTGELPMERGLESFGTPTRKQQEDDEMMD</sequence>
<dbReference type="PANTHER" id="PTHR12214:SF0">
    <property type="entry name" value="LD29489P"/>
    <property type="match status" value="1"/>
</dbReference>
<dbReference type="Proteomes" id="UP001172159">
    <property type="component" value="Unassembled WGS sequence"/>
</dbReference>
<feature type="compositionally biased region" description="Low complexity" evidence="4">
    <location>
        <begin position="268"/>
        <end position="281"/>
    </location>
</feature>
<dbReference type="GO" id="GO:0003677">
    <property type="term" value="F:DNA binding"/>
    <property type="evidence" value="ECO:0007669"/>
    <property type="project" value="InterPro"/>
</dbReference>
<accession>A0AA40EBQ0</accession>
<keyword evidence="3" id="KW-0175">Coiled coil</keyword>
<dbReference type="GO" id="GO:0071008">
    <property type="term" value="C:U2-type post-mRNA release spliceosomal complex"/>
    <property type="evidence" value="ECO:0007669"/>
    <property type="project" value="InterPro"/>
</dbReference>
<feature type="compositionally biased region" description="Polar residues" evidence="4">
    <location>
        <begin position="58"/>
        <end position="73"/>
    </location>
</feature>
<evidence type="ECO:0000313" key="5">
    <source>
        <dbReference type="EMBL" id="KAK0732382.1"/>
    </source>
</evidence>
<feature type="coiled-coil region" evidence="3">
    <location>
        <begin position="400"/>
        <end position="455"/>
    </location>
</feature>
<dbReference type="InterPro" id="IPR028211">
    <property type="entry name" value="Ntr2"/>
</dbReference>
<feature type="compositionally biased region" description="Basic and acidic residues" evidence="4">
    <location>
        <begin position="361"/>
        <end position="383"/>
    </location>
</feature>